<feature type="region of interest" description="Disordered" evidence="3">
    <location>
        <begin position="358"/>
        <end position="405"/>
    </location>
</feature>
<dbReference type="SUPFAM" id="SSF50965">
    <property type="entry name" value="Galactose oxidase, central domain"/>
    <property type="match status" value="1"/>
</dbReference>
<name>A0A371K6K8_9GAMM</name>
<keyword evidence="4" id="KW-0812">Transmembrane</keyword>
<dbReference type="InterPro" id="IPR050708">
    <property type="entry name" value="T6SS_VgrG/RHS"/>
</dbReference>
<evidence type="ECO:0000256" key="1">
    <source>
        <dbReference type="ARBA" id="ARBA00022729"/>
    </source>
</evidence>
<evidence type="ECO:0000259" key="5">
    <source>
        <dbReference type="Pfam" id="PF13205"/>
    </source>
</evidence>
<dbReference type="Pfam" id="PF13205">
    <property type="entry name" value="Big_5"/>
    <property type="match status" value="1"/>
</dbReference>
<feature type="domain" description="SbsA Ig-like" evidence="5">
    <location>
        <begin position="249"/>
        <end position="338"/>
    </location>
</feature>
<sequence>MAHIGQGLQTQWRYGVLALALVGMIGGASLGIGDAGAALEPLPVALSQRLTVNAAEARTQLPDGRWLSLERDGSRLRLSRIEPAGERVLQRWTLPAPRRLASLTLLPSGRVLVWGGVDSAGRLHGKGLWFDPLRQSLTPADVDLLPRAAHSATVLSDGRVLVSGGWSSAGGGVAQAELWDERARGTRRTAGDLSPPRLGHRATLQADGSVRLSGGVDGQGRGYAGELRYDAEQARFVAAEPALAPDPKAAPALTGSLPRAGARDVDPHARLSLRFDRAMRVDALNASSATLFGPGGRAAIAVVPVEQGRLLFVTPKQPLFPDADYTLMLEGGYSAEGKPLPLVAVDFHTAALAADAGHDPGDKGDGALHLTTGPGGQSACTSDQPCRRSDQLREGVWTPGQNNTDSRWRIYGPGAEAQTHRDMARIAALYRVTALRGQVLRVDQTPVADVEVSAGGQSTRTRADGSFLLFDVPAGRQELYVDGSTANRDGVEYGQFVVGVDVQRGRLTELPYLMHLPRISARDKVKIPSPLTRDVVLSHPDMPGLEVTIPAGAVIRDRKGRLVTELALVPTPVNRAPFPVADNYPMYFTVEPGGAVIQGLTPEAAKGVRVSYPNYDGHAPGTLSNFWIYDPQEGWRVYGQGRVGEDGRQFVPEQGVALQQTMGGSYTVPGDDPPPEPDQPNCNEGCGSSGSGGGAVAGDPIDLATGSFLHSATDIAIPDLMSIGLSRSYRQHDVRKRAFGIGIASNYEYTLHAPSGYNEMWMVLPNGSFVRFGRISGSGGTGEWRQSGSSTSFSGAVLNHANDSTWGHGYWMRLRNGNRMFFGSGYYNAGRSPLRGIEDRNGNRVDLSFEAGLLKKITSPGGRSITLSYDTGNRIASAQDHTGRTWSYQYTDGMLTRVNFPDGSFESYSYELMFGAIGTPTSGQVIAHNFKSLTNRRGHREFLNTYRNLVPGQPDILGKVTKQTLADGSEIDIDYLHDDGNGNGVLVTQADGRKRRLVFGPQRYPVSDTVGYGTPQAQTVQFEHASGSERISARIDALGRRTEFQYNGLGLTTQVKYLAGTADAKTVSMSYTAEGDLASITDPFNRTTRFEYVNRCLSRMVDPLNRVTQITCNGNGQPLTATDAAGNTTLYHYDGNELTAVVDPLGRATGFAYDSLGRLVVVRDDQGRILRREYDVAGRVKKIVDAEGNATDLAYDHNGNLTAALLPHGTGITYAYDNRDRMTARTDALSQAESWAYDAIGRVTAYTDRKQQTTSFAYDALGRPNLTTYADGSTQGFSYDAADRLLQVDDSVSGLLSWQYDVYDRILQEASPGGSVAYEYDAIGRRVGMTAGSQAKVEYQYNAADQLTRILQGSETVEFQYDALGRRSQLTLPNGVKAGYAYDASSQVTGIAYLKPDGSPLGDLGYAYDRAGQRIAQTGSLASNLLPAASTGNAFDDNNRQTQYNGATLSYDANGNLTGDGTRSYQWDARDQLVAIVQGGQTIAAFQYDAMGRRTSKAENGQSTGYLYDGADPVQETRGSNVAGILTGADIDERFARTDVNGRTYFLTDAIGSTRGLTDGSGNLVQRYDYTPYGQTQASLGSHNNPYRYTGRELDDSGLYHYRARYYHPGMGRFLSEDPLGFGGGDVNTYAYVAGDPISYNDPTGKFINFLIGAGIGFGVDVALQLIQNGGNFDCINWGQAGLSAALGAVGGGLAGRGLVNFTKGLSNGTKGQIGETLSLVNNWAKGSRLVETQTRSIPGYRTVVDSTWRSIRGTTYYVESKFGTSGLTKAQRAAANGMGDLYHVERWGYDFVGRAGAAAGGAAGGGAGNAAGPGGGCGCQ</sequence>
<evidence type="ECO:0000256" key="2">
    <source>
        <dbReference type="ARBA" id="ARBA00022737"/>
    </source>
</evidence>
<dbReference type="Pfam" id="PF20148">
    <property type="entry name" value="DUF6531"/>
    <property type="match status" value="1"/>
</dbReference>
<feature type="domain" description="DUF6531" evidence="6">
    <location>
        <begin position="698"/>
        <end position="772"/>
    </location>
</feature>
<dbReference type="SUPFAM" id="SSF101898">
    <property type="entry name" value="NHL repeat"/>
    <property type="match status" value="1"/>
</dbReference>
<dbReference type="OrthoDB" id="7030285at2"/>
<feature type="transmembrane region" description="Helical" evidence="4">
    <location>
        <begin position="12"/>
        <end position="32"/>
    </location>
</feature>
<feature type="domain" description="Teneurin-like YD-shell" evidence="7">
    <location>
        <begin position="834"/>
        <end position="1215"/>
    </location>
</feature>
<keyword evidence="4" id="KW-1133">Transmembrane helix</keyword>
<dbReference type="InterPro" id="IPR022385">
    <property type="entry name" value="Rhs_assc_core"/>
</dbReference>
<dbReference type="PANTHER" id="PTHR32305">
    <property type="match status" value="1"/>
</dbReference>
<evidence type="ECO:0000259" key="6">
    <source>
        <dbReference type="Pfam" id="PF20148"/>
    </source>
</evidence>
<keyword evidence="1" id="KW-0732">Signal</keyword>
<keyword evidence="2" id="KW-0677">Repeat</keyword>
<dbReference type="InterPro" id="IPR015915">
    <property type="entry name" value="Kelch-typ_b-propeller"/>
</dbReference>
<organism evidence="8 9">
    <name type="scientific">Lysobacter silvisoli</name>
    <dbReference type="NCBI Taxonomy" id="2293254"/>
    <lineage>
        <taxon>Bacteria</taxon>
        <taxon>Pseudomonadati</taxon>
        <taxon>Pseudomonadota</taxon>
        <taxon>Gammaproteobacteria</taxon>
        <taxon>Lysobacterales</taxon>
        <taxon>Lysobacteraceae</taxon>
        <taxon>Lysobacter</taxon>
    </lineage>
</organism>
<evidence type="ECO:0000313" key="9">
    <source>
        <dbReference type="Proteomes" id="UP000264492"/>
    </source>
</evidence>
<keyword evidence="9" id="KW-1185">Reference proteome</keyword>
<dbReference type="InterPro" id="IPR011043">
    <property type="entry name" value="Gal_Oxase/kelch_b-propeller"/>
</dbReference>
<protein>
    <submittedName>
        <fullName evidence="8">Type IV secretion protein Rhs</fullName>
    </submittedName>
</protein>
<evidence type="ECO:0000256" key="4">
    <source>
        <dbReference type="SAM" id="Phobius"/>
    </source>
</evidence>
<dbReference type="EMBL" id="QTSU01000001">
    <property type="protein sequence ID" value="RDZ29494.1"/>
    <property type="molecule type" value="Genomic_DNA"/>
</dbReference>
<dbReference type="NCBIfam" id="TIGR03696">
    <property type="entry name" value="Rhs_assc_core"/>
    <property type="match status" value="1"/>
</dbReference>
<dbReference type="PANTHER" id="PTHR32305:SF15">
    <property type="entry name" value="PROTEIN RHSA-RELATED"/>
    <property type="match status" value="1"/>
</dbReference>
<dbReference type="InterPro" id="IPR045351">
    <property type="entry name" value="DUF6531"/>
</dbReference>
<evidence type="ECO:0000259" key="7">
    <source>
        <dbReference type="Pfam" id="PF25023"/>
    </source>
</evidence>
<accession>A0A371K6K8</accession>
<evidence type="ECO:0000313" key="8">
    <source>
        <dbReference type="EMBL" id="RDZ29494.1"/>
    </source>
</evidence>
<keyword evidence="4" id="KW-0472">Membrane</keyword>
<dbReference type="InterPro" id="IPR032812">
    <property type="entry name" value="SbsA_Ig"/>
</dbReference>
<dbReference type="InterPro" id="IPR056823">
    <property type="entry name" value="TEN-like_YD-shell"/>
</dbReference>
<dbReference type="InterPro" id="IPR006530">
    <property type="entry name" value="YD"/>
</dbReference>
<dbReference type="NCBIfam" id="TIGR01643">
    <property type="entry name" value="YD_repeat_2x"/>
    <property type="match status" value="7"/>
</dbReference>
<reference evidence="8 9" key="1">
    <citation type="submission" date="2018-08" db="EMBL/GenBank/DDBJ databases">
        <title>Lysobacter sp. zong2l5, whole genome shotgun sequence.</title>
        <authorList>
            <person name="Zhang X."/>
            <person name="Feng G."/>
            <person name="Zhu H."/>
        </authorList>
    </citation>
    <scope>NUCLEOTIDE SEQUENCE [LARGE SCALE GENOMIC DNA]</scope>
    <source>
        <strain evidence="9">zong2l5</strain>
    </source>
</reference>
<dbReference type="Pfam" id="PF25023">
    <property type="entry name" value="TEN_YD-shell"/>
    <property type="match status" value="3"/>
</dbReference>
<gene>
    <name evidence="8" type="ORF">DX914_10575</name>
</gene>
<dbReference type="Gene3D" id="2.120.10.80">
    <property type="entry name" value="Kelch-type beta propeller"/>
    <property type="match status" value="1"/>
</dbReference>
<dbReference type="RefSeq" id="WP_115858932.1">
    <property type="nucleotide sequence ID" value="NZ_QTSU01000001.1"/>
</dbReference>
<evidence type="ECO:0000256" key="3">
    <source>
        <dbReference type="SAM" id="MobiDB-lite"/>
    </source>
</evidence>
<proteinExistence type="predicted"/>
<feature type="domain" description="Teneurin-like YD-shell" evidence="7">
    <location>
        <begin position="1379"/>
        <end position="1618"/>
    </location>
</feature>
<feature type="domain" description="Teneurin-like YD-shell" evidence="7">
    <location>
        <begin position="1234"/>
        <end position="1368"/>
    </location>
</feature>
<feature type="region of interest" description="Disordered" evidence="3">
    <location>
        <begin position="662"/>
        <end position="694"/>
    </location>
</feature>
<dbReference type="Gene3D" id="2.180.10.10">
    <property type="entry name" value="RHS repeat-associated core"/>
    <property type="match status" value="3"/>
</dbReference>
<comment type="caution">
    <text evidence="8">The sequence shown here is derived from an EMBL/GenBank/DDBJ whole genome shotgun (WGS) entry which is preliminary data.</text>
</comment>
<dbReference type="Proteomes" id="UP000264492">
    <property type="component" value="Unassembled WGS sequence"/>
</dbReference>